<keyword evidence="2" id="KW-1185">Reference proteome</keyword>
<evidence type="ECO:0000313" key="2">
    <source>
        <dbReference type="Proteomes" id="UP000309561"/>
    </source>
</evidence>
<accession>A0A4U2Z6F1</accession>
<gene>
    <name evidence="1" type="ORF">FCU45_08865</name>
</gene>
<dbReference type="EMBL" id="SZPX01000006">
    <property type="protein sequence ID" value="TKI69062.1"/>
    <property type="molecule type" value="Genomic_DNA"/>
</dbReference>
<sequence>MGAFELFFTLLGSMALEEWFAPTNVINTLFQNAVFNSDDEAREVINEIMNFSNDISFTLMKFEEGNFKNRDIQTLSKNLCKIVLDKLTHESLRERYVPSIVAPLYNSFEAKGYDVDDFKNLIHSIHAEYKEFEGLSEDIAGVISMLSLCNTKEFTKILSEDGETLDGFLDYFVQHAIPTYATLDLLRKLEYLEEQNFEKAKRNDPCPCGSGKKYKKRPKRDSIFQLMENGTYFCDLDLMESGEISDIRDYFASHPKIIDEYLTKEQNFLSELELKTIKNFKNILYDQFIIMERINNSEVLAWNVQNKKIYLVYGLYDPIAEVVQELPCIASLILLEYEERIVFDGLMGVNRVEIGNNMLLDMIEEYRSIRDADGVVLRLGE</sequence>
<dbReference type="AlphaFoldDB" id="A0A4U2Z6F1"/>
<dbReference type="RefSeq" id="WP_137014414.1">
    <property type="nucleotide sequence ID" value="NZ_SZPX01000006.1"/>
</dbReference>
<dbReference type="Gene3D" id="3.10.450.50">
    <property type="match status" value="1"/>
</dbReference>
<dbReference type="OrthoDB" id="9782387at2"/>
<protein>
    <submittedName>
        <fullName evidence="1">Uncharacterized protein</fullName>
    </submittedName>
</protein>
<reference evidence="1 2" key="1">
    <citation type="submission" date="2019-04" db="EMBL/GenBank/DDBJ databases">
        <title>Sulfurimonas crateris sp. nov. a facultative anaerobic sulfur-oxidizing chemolithautotrophic bacterium isolated from a terrestrial mud vulcano.</title>
        <authorList>
            <person name="Ratnikova N.M."/>
            <person name="Slobodkin A.I."/>
            <person name="Merkel A.Y."/>
            <person name="Novikov A."/>
            <person name="Bonch-Osmolovskaya E.A."/>
            <person name="Slobodkina G.B."/>
        </authorList>
    </citation>
    <scope>NUCLEOTIDE SEQUENCE [LARGE SCALE GENOMIC DNA]</scope>
    <source>
        <strain evidence="1 2">SN118</strain>
    </source>
</reference>
<comment type="caution">
    <text evidence="1">The sequence shown here is derived from an EMBL/GenBank/DDBJ whole genome shotgun (WGS) entry which is preliminary data.</text>
</comment>
<dbReference type="Proteomes" id="UP000309561">
    <property type="component" value="Unassembled WGS sequence"/>
</dbReference>
<dbReference type="Pfam" id="PF02810">
    <property type="entry name" value="SEC-C"/>
    <property type="match status" value="1"/>
</dbReference>
<dbReference type="SUPFAM" id="SSF103642">
    <property type="entry name" value="Sec-C motif"/>
    <property type="match status" value="1"/>
</dbReference>
<name>A0A4U2Z6F1_9BACT</name>
<proteinExistence type="predicted"/>
<organism evidence="1 2">
    <name type="scientific">Sulfurimonas crateris</name>
    <dbReference type="NCBI Taxonomy" id="2574727"/>
    <lineage>
        <taxon>Bacteria</taxon>
        <taxon>Pseudomonadati</taxon>
        <taxon>Campylobacterota</taxon>
        <taxon>Epsilonproteobacteria</taxon>
        <taxon>Campylobacterales</taxon>
        <taxon>Sulfurimonadaceae</taxon>
        <taxon>Sulfurimonas</taxon>
    </lineage>
</organism>
<evidence type="ECO:0000313" key="1">
    <source>
        <dbReference type="EMBL" id="TKI69062.1"/>
    </source>
</evidence>
<dbReference type="InterPro" id="IPR004027">
    <property type="entry name" value="SEC_C_motif"/>
</dbReference>